<dbReference type="CDD" id="cd00158">
    <property type="entry name" value="RHOD"/>
    <property type="match status" value="1"/>
</dbReference>
<dbReference type="PANTHER" id="PTHR43031">
    <property type="entry name" value="FAD-DEPENDENT OXIDOREDUCTASE"/>
    <property type="match status" value="1"/>
</dbReference>
<protein>
    <submittedName>
        <fullName evidence="2">Rhodanese-like domain-containing protein</fullName>
    </submittedName>
</protein>
<proteinExistence type="predicted"/>
<dbReference type="PANTHER" id="PTHR43031:SF7">
    <property type="entry name" value="NITRIC OXIDE REDUCTASE FLRD-NAD(+) REDUCTASE"/>
    <property type="match status" value="1"/>
</dbReference>
<evidence type="ECO:0000313" key="3">
    <source>
        <dbReference type="Proteomes" id="UP000518300"/>
    </source>
</evidence>
<reference evidence="2 3" key="1">
    <citation type="submission" date="2020-04" db="EMBL/GenBank/DDBJ databases">
        <title>Draft genome of Pyxidicoccus fallax type strain.</title>
        <authorList>
            <person name="Whitworth D.E."/>
        </authorList>
    </citation>
    <scope>NUCLEOTIDE SEQUENCE [LARGE SCALE GENOMIC DNA]</scope>
    <source>
        <strain evidence="2 3">DSM 14698</strain>
    </source>
</reference>
<dbReference type="InterPro" id="IPR036873">
    <property type="entry name" value="Rhodanese-like_dom_sf"/>
</dbReference>
<dbReference type="InterPro" id="IPR050229">
    <property type="entry name" value="GlpE_sulfurtransferase"/>
</dbReference>
<name>A0A848LXM5_9BACT</name>
<dbReference type="EMBL" id="JABBJJ010000406">
    <property type="protein sequence ID" value="NMO22292.1"/>
    <property type="molecule type" value="Genomic_DNA"/>
</dbReference>
<dbReference type="AlphaFoldDB" id="A0A848LXM5"/>
<evidence type="ECO:0000313" key="2">
    <source>
        <dbReference type="EMBL" id="NMO22292.1"/>
    </source>
</evidence>
<dbReference type="SMART" id="SM00450">
    <property type="entry name" value="RHOD"/>
    <property type="match status" value="1"/>
</dbReference>
<evidence type="ECO:0000259" key="1">
    <source>
        <dbReference type="PROSITE" id="PS50206"/>
    </source>
</evidence>
<dbReference type="InterPro" id="IPR001763">
    <property type="entry name" value="Rhodanese-like_dom"/>
</dbReference>
<comment type="caution">
    <text evidence="2">The sequence shown here is derived from an EMBL/GenBank/DDBJ whole genome shotgun (WGS) entry which is preliminary data.</text>
</comment>
<keyword evidence="3" id="KW-1185">Reference proteome</keyword>
<dbReference type="Pfam" id="PF00581">
    <property type="entry name" value="Rhodanese"/>
    <property type="match status" value="1"/>
</dbReference>
<gene>
    <name evidence="2" type="ORF">HG543_46675</name>
</gene>
<sequence>MNSLFDSATPHPDGYRDVDVRQLAMRTFSRPPMVDVREPSEFDGLLGHIDGARLVPLATVKEAAIDWPHDEEVLLVCRSGARSAKAAVQLVARGFTRVMNLRGGMLAWNTADLPVVRPYLGSPPTLNRVLDELLAGLHRTVSPDIPLPGFGQGPSRETLAALLDALQGSPPAGMRDPAGFERLLRDCRDLLAVARPWSPQ</sequence>
<dbReference type="Proteomes" id="UP000518300">
    <property type="component" value="Unassembled WGS sequence"/>
</dbReference>
<dbReference type="SUPFAM" id="SSF52821">
    <property type="entry name" value="Rhodanese/Cell cycle control phosphatase"/>
    <property type="match status" value="1"/>
</dbReference>
<accession>A0A848LXM5</accession>
<organism evidence="2 3">
    <name type="scientific">Pyxidicoccus fallax</name>
    <dbReference type="NCBI Taxonomy" id="394095"/>
    <lineage>
        <taxon>Bacteria</taxon>
        <taxon>Pseudomonadati</taxon>
        <taxon>Myxococcota</taxon>
        <taxon>Myxococcia</taxon>
        <taxon>Myxococcales</taxon>
        <taxon>Cystobacterineae</taxon>
        <taxon>Myxococcaceae</taxon>
        <taxon>Pyxidicoccus</taxon>
    </lineage>
</organism>
<dbReference type="PROSITE" id="PS50206">
    <property type="entry name" value="RHODANESE_3"/>
    <property type="match status" value="1"/>
</dbReference>
<dbReference type="Gene3D" id="3.40.250.10">
    <property type="entry name" value="Rhodanese-like domain"/>
    <property type="match status" value="1"/>
</dbReference>
<feature type="domain" description="Rhodanese" evidence="1">
    <location>
        <begin position="34"/>
        <end position="117"/>
    </location>
</feature>
<dbReference type="RefSeq" id="WP_169351443.1">
    <property type="nucleotide sequence ID" value="NZ_JABBJJ010000406.1"/>
</dbReference>